<dbReference type="InterPro" id="IPR028161">
    <property type="entry name" value="Met8-like"/>
</dbReference>
<organism evidence="7 8">
    <name type="scientific">Alkalithermobacter paradoxus</name>
    <dbReference type="NCBI Taxonomy" id="29349"/>
    <lineage>
        <taxon>Bacteria</taxon>
        <taxon>Bacillati</taxon>
        <taxon>Bacillota</taxon>
        <taxon>Clostridia</taxon>
        <taxon>Peptostreptococcales</taxon>
        <taxon>Tepidibacteraceae</taxon>
        <taxon>Alkalithermobacter</taxon>
    </lineage>
</organism>
<dbReference type="InterPro" id="IPR006367">
    <property type="entry name" value="Sirohaem_synthase_N"/>
</dbReference>
<evidence type="ECO:0000256" key="3">
    <source>
        <dbReference type="ARBA" id="ARBA00023002"/>
    </source>
</evidence>
<comment type="pathway">
    <text evidence="1">Porphyrin-containing compound metabolism; siroheme biosynthesis; sirohydrochlorin from precorrin-2: step 1/1.</text>
</comment>
<dbReference type="Gene3D" id="3.40.50.720">
    <property type="entry name" value="NAD(P)-binding Rossmann-like Domain"/>
    <property type="match status" value="1"/>
</dbReference>
<evidence type="ECO:0000256" key="1">
    <source>
        <dbReference type="ARBA" id="ARBA00005010"/>
    </source>
</evidence>
<dbReference type="InterPro" id="IPR042518">
    <property type="entry name" value="SirC_C"/>
</dbReference>
<evidence type="ECO:0000256" key="2">
    <source>
        <dbReference type="ARBA" id="ARBA00012400"/>
    </source>
</evidence>
<dbReference type="UniPathway" id="UPA00262">
    <property type="reaction ID" value="UER00222"/>
</dbReference>
<dbReference type="AlphaFoldDB" id="A0A1V4I7W5"/>
<gene>
    <name evidence="7" type="primary">sirC</name>
    <name evidence="7" type="ORF">CLOTH_11480</name>
</gene>
<comment type="catalytic activity">
    <reaction evidence="6">
        <text>precorrin-2 + NAD(+) = sirohydrochlorin + NADH + 2 H(+)</text>
        <dbReference type="Rhea" id="RHEA:15613"/>
        <dbReference type="ChEBI" id="CHEBI:15378"/>
        <dbReference type="ChEBI" id="CHEBI:57540"/>
        <dbReference type="ChEBI" id="CHEBI:57945"/>
        <dbReference type="ChEBI" id="CHEBI:58351"/>
        <dbReference type="ChEBI" id="CHEBI:58827"/>
        <dbReference type="EC" id="1.3.1.76"/>
    </reaction>
</comment>
<dbReference type="GO" id="GO:0043115">
    <property type="term" value="F:precorrin-2 dehydrogenase activity"/>
    <property type="evidence" value="ECO:0007669"/>
    <property type="project" value="UniProtKB-EC"/>
</dbReference>
<reference evidence="7 8" key="1">
    <citation type="submission" date="2017-03" db="EMBL/GenBank/DDBJ databases">
        <title>Genome sequence of Clostridium thermoalcaliphilum DSM 7309.</title>
        <authorList>
            <person name="Poehlein A."/>
            <person name="Daniel R."/>
        </authorList>
    </citation>
    <scope>NUCLEOTIDE SEQUENCE [LARGE SCALE GENOMIC DNA]</scope>
    <source>
        <strain evidence="7 8">DSM 7309</strain>
    </source>
</reference>
<dbReference type="InterPro" id="IPR036291">
    <property type="entry name" value="NAD(P)-bd_dom_sf"/>
</dbReference>
<dbReference type="STRING" id="29349.CLOTH_11480"/>
<sequence>MFYPIMINLENKEVAIVGGGKIAFRKAKKLLEYGANLKIISPSIIPEIYNIGDEIEIIKDRYNEEHIRNSFMVIAATSSKCINEDVVSYCKKNRILCSAVDNINNSDFISVSSIKKGDLVISASTSGKSPSLSSKIIKELEYKYTEEYIEYIKLLGDIRQIVLQKCSDEHKKKKILNEIVSLSIEELKMRRYEYENSSWI</sequence>
<evidence type="ECO:0000256" key="6">
    <source>
        <dbReference type="ARBA" id="ARBA00047561"/>
    </source>
</evidence>
<accession>A0A1V4I7W5</accession>
<keyword evidence="3 7" id="KW-0560">Oxidoreductase</keyword>
<evidence type="ECO:0000313" key="8">
    <source>
        <dbReference type="Proteomes" id="UP000190140"/>
    </source>
</evidence>
<dbReference type="EMBL" id="MZGW01000003">
    <property type="protein sequence ID" value="OPJ55970.1"/>
    <property type="molecule type" value="Genomic_DNA"/>
</dbReference>
<keyword evidence="8" id="KW-1185">Reference proteome</keyword>
<dbReference type="Proteomes" id="UP000190140">
    <property type="component" value="Unassembled WGS sequence"/>
</dbReference>
<dbReference type="NCBIfam" id="TIGR01470">
    <property type="entry name" value="cysG_Nterm"/>
    <property type="match status" value="1"/>
</dbReference>
<protein>
    <recommendedName>
        <fullName evidence="2">precorrin-2 dehydrogenase</fullName>
        <ecNumber evidence="2">1.3.1.76</ecNumber>
    </recommendedName>
</protein>
<dbReference type="GO" id="GO:0019354">
    <property type="term" value="P:siroheme biosynthetic process"/>
    <property type="evidence" value="ECO:0007669"/>
    <property type="project" value="UniProtKB-UniPathway"/>
</dbReference>
<dbReference type="SUPFAM" id="SSF51735">
    <property type="entry name" value="NAD(P)-binding Rossmann-fold domains"/>
    <property type="match status" value="1"/>
</dbReference>
<evidence type="ECO:0000256" key="4">
    <source>
        <dbReference type="ARBA" id="ARBA00023027"/>
    </source>
</evidence>
<name>A0A1V4I7W5_9FIRM</name>
<evidence type="ECO:0000313" key="7">
    <source>
        <dbReference type="EMBL" id="OPJ55970.1"/>
    </source>
</evidence>
<dbReference type="PANTHER" id="PTHR35330:SF1">
    <property type="entry name" value="SIROHEME BIOSYNTHESIS PROTEIN MET8"/>
    <property type="match status" value="1"/>
</dbReference>
<evidence type="ECO:0000256" key="5">
    <source>
        <dbReference type="ARBA" id="ARBA00023244"/>
    </source>
</evidence>
<proteinExistence type="predicted"/>
<keyword evidence="4" id="KW-0520">NAD</keyword>
<comment type="caution">
    <text evidence="7">The sequence shown here is derived from an EMBL/GenBank/DDBJ whole genome shotgun (WGS) entry which is preliminary data.</text>
</comment>
<dbReference type="Pfam" id="PF13241">
    <property type="entry name" value="NAD_binding_7"/>
    <property type="match status" value="1"/>
</dbReference>
<dbReference type="Gene3D" id="1.10.8.610">
    <property type="entry name" value="SirC, precorrin-2 dehydrogenase, C-terminal helical domain-like"/>
    <property type="match status" value="1"/>
</dbReference>
<dbReference type="EC" id="1.3.1.76" evidence="2"/>
<dbReference type="SUPFAM" id="SSF75615">
    <property type="entry name" value="Siroheme synthase middle domains-like"/>
    <property type="match status" value="1"/>
</dbReference>
<dbReference type="OrthoDB" id="9773765at2"/>
<keyword evidence="5" id="KW-0627">Porphyrin biosynthesis</keyword>
<dbReference type="GO" id="GO:0004325">
    <property type="term" value="F:ferrochelatase activity"/>
    <property type="evidence" value="ECO:0007669"/>
    <property type="project" value="InterPro"/>
</dbReference>
<dbReference type="PANTHER" id="PTHR35330">
    <property type="entry name" value="SIROHEME BIOSYNTHESIS PROTEIN MET8"/>
    <property type="match status" value="1"/>
</dbReference>